<dbReference type="Proteomes" id="UP000242287">
    <property type="component" value="Unassembled WGS sequence"/>
</dbReference>
<dbReference type="GO" id="GO:0080008">
    <property type="term" value="C:Cul4-RING E3 ubiquitin ligase complex"/>
    <property type="evidence" value="ECO:0007669"/>
    <property type="project" value="TreeGrafter"/>
</dbReference>
<dbReference type="AlphaFoldDB" id="A0A2A9NPK8"/>
<dbReference type="STRING" id="703135.A0A2A9NPK8"/>
<accession>A0A2A9NPK8</accession>
<evidence type="ECO:0000256" key="2">
    <source>
        <dbReference type="ARBA" id="ARBA00022737"/>
    </source>
</evidence>
<dbReference type="PANTHER" id="PTHR44472">
    <property type="entry name" value="DDB1- AND CUL4-ASSOCIATED FACTOR 4-RELATED"/>
    <property type="match status" value="1"/>
</dbReference>
<gene>
    <name evidence="4" type="ORF">AMATHDRAFT_143108</name>
</gene>
<keyword evidence="5" id="KW-1185">Reference proteome</keyword>
<evidence type="ECO:0000313" key="4">
    <source>
        <dbReference type="EMBL" id="PFH51254.1"/>
    </source>
</evidence>
<dbReference type="InterPro" id="IPR015943">
    <property type="entry name" value="WD40/YVTN_repeat-like_dom_sf"/>
</dbReference>
<proteinExistence type="predicted"/>
<name>A0A2A9NPK8_9AGAR</name>
<dbReference type="Gene3D" id="2.130.10.10">
    <property type="entry name" value="YVTN repeat-like/Quinoprotein amine dehydrogenase"/>
    <property type="match status" value="1"/>
</dbReference>
<keyword evidence="2" id="KW-0677">Repeat</keyword>
<dbReference type="OrthoDB" id="128867at2759"/>
<evidence type="ECO:0008006" key="6">
    <source>
        <dbReference type="Google" id="ProtNLM"/>
    </source>
</evidence>
<evidence type="ECO:0000313" key="5">
    <source>
        <dbReference type="Proteomes" id="UP000242287"/>
    </source>
</evidence>
<protein>
    <recommendedName>
        <fullName evidence="6">WD40 repeat-like protein</fullName>
    </recommendedName>
</protein>
<evidence type="ECO:0000256" key="3">
    <source>
        <dbReference type="SAM" id="MobiDB-lite"/>
    </source>
</evidence>
<organism evidence="4 5">
    <name type="scientific">Amanita thiersii Skay4041</name>
    <dbReference type="NCBI Taxonomy" id="703135"/>
    <lineage>
        <taxon>Eukaryota</taxon>
        <taxon>Fungi</taxon>
        <taxon>Dikarya</taxon>
        <taxon>Basidiomycota</taxon>
        <taxon>Agaricomycotina</taxon>
        <taxon>Agaricomycetes</taxon>
        <taxon>Agaricomycetidae</taxon>
        <taxon>Agaricales</taxon>
        <taxon>Pluteineae</taxon>
        <taxon>Amanitaceae</taxon>
        <taxon>Amanita</taxon>
    </lineage>
</organism>
<keyword evidence="1" id="KW-0853">WD repeat</keyword>
<dbReference type="PANTHER" id="PTHR44472:SF1">
    <property type="entry name" value="DDB1 AND CUL4 ASSOCIATED FACTOR 4"/>
    <property type="match status" value="1"/>
</dbReference>
<feature type="region of interest" description="Disordered" evidence="3">
    <location>
        <begin position="20"/>
        <end position="44"/>
    </location>
</feature>
<sequence length="446" mass="50684">MLDLPGFYWDPERNRYFPLSSTRPYPPYNSHEDPEERSRRRRRNRRSLWHSYQGLRASCDGSQRTRFTEDIRSSHYACTSRFKSTWIPTSGRIRTFCTTSIDGTHRRYLGDDQGWIYACTAPDVEEQDMVMDLWLPELSLHPASEITSICISGTKCIATCLGPSARISVQDLNVTGRTSLLGLKDIHDIWTAHLDGDSLVIGADKRAVYLQDLDASSTRLKYLDTQSDIFAAFHRQNLVYTGARNGSITRFDLRLKTYGQKLYDDRFNNCARSSVLHLGIVNEYQLLASHLDGNLVLFDLRFPRPQSTPLTRFHGHVNKYSRKLGIAVDPYEQFVFAAGEDRRIRGWSLWSGDPIEPSVVGVDGERDAATNNNATFPGVVPLAGVPAGHYTEDPSRRLQNPFTAVFPYAIQAMQVTVEKRGLCLWAAGDEELYRYHLGQRDDTDEG</sequence>
<dbReference type="InterPro" id="IPR036322">
    <property type="entry name" value="WD40_repeat_dom_sf"/>
</dbReference>
<dbReference type="InterPro" id="IPR052254">
    <property type="entry name" value="CUL4-DDB1_E3_ligase_receptor"/>
</dbReference>
<dbReference type="EMBL" id="KZ301990">
    <property type="protein sequence ID" value="PFH51254.1"/>
    <property type="molecule type" value="Genomic_DNA"/>
</dbReference>
<reference evidence="4 5" key="1">
    <citation type="submission" date="2014-02" db="EMBL/GenBank/DDBJ databases">
        <title>Transposable element dynamics among asymbiotic and ectomycorrhizal Amanita fungi.</title>
        <authorList>
            <consortium name="DOE Joint Genome Institute"/>
            <person name="Hess J."/>
            <person name="Skrede I."/>
            <person name="Wolfe B."/>
            <person name="LaButti K."/>
            <person name="Ohm R.A."/>
            <person name="Grigoriev I.V."/>
            <person name="Pringle A."/>
        </authorList>
    </citation>
    <scope>NUCLEOTIDE SEQUENCE [LARGE SCALE GENOMIC DNA]</scope>
    <source>
        <strain evidence="4 5">SKay4041</strain>
    </source>
</reference>
<dbReference type="SUPFAM" id="SSF50978">
    <property type="entry name" value="WD40 repeat-like"/>
    <property type="match status" value="1"/>
</dbReference>
<evidence type="ECO:0000256" key="1">
    <source>
        <dbReference type="ARBA" id="ARBA00022574"/>
    </source>
</evidence>